<gene>
    <name evidence="2" type="ORF">MCHLO_13539</name>
</gene>
<evidence type="ECO:0000256" key="1">
    <source>
        <dbReference type="SAM" id="MobiDB-lite"/>
    </source>
</evidence>
<accession>A0ABQ0M1S7</accession>
<protein>
    <submittedName>
        <fullName evidence="2">Uncharacterized protein</fullName>
    </submittedName>
</protein>
<keyword evidence="3" id="KW-1185">Reference proteome</keyword>
<name>A0ABQ0M1S7_MYCCL</name>
<dbReference type="EMBL" id="DF849371">
    <property type="protein sequence ID" value="GAT56949.1"/>
    <property type="molecule type" value="Genomic_DNA"/>
</dbReference>
<feature type="region of interest" description="Disordered" evidence="1">
    <location>
        <begin position="133"/>
        <end position="178"/>
    </location>
</feature>
<reference evidence="2" key="1">
    <citation type="submission" date="2014-09" db="EMBL/GenBank/DDBJ databases">
        <title>Genome sequence of the luminous mushroom Mycena chlorophos for searching fungal bioluminescence genes.</title>
        <authorList>
            <person name="Tanaka Y."/>
            <person name="Kasuga D."/>
            <person name="Oba Y."/>
            <person name="Hase S."/>
            <person name="Sato K."/>
            <person name="Oba Y."/>
            <person name="Sakakibara Y."/>
        </authorList>
    </citation>
    <scope>NUCLEOTIDE SEQUENCE</scope>
</reference>
<evidence type="ECO:0000313" key="2">
    <source>
        <dbReference type="EMBL" id="GAT56949.1"/>
    </source>
</evidence>
<sequence length="373" mass="40253">MGPGLCPPSSHCRGTVESLHPRCANNLKAASTRRQRAAAAGRAHFKGRTAQTETRSTAVLMPNFRDAPRRPLQHIGPCPDLLVSAIRARARRRPSFRPNRHSANPQCPVYPCRPSQLGAHACLSRLVAAHGPGLDQSTIRRGTSYIRPIPSPPREGPSQNSRKQSPRAASAADSQPLPRRRLYAATASIIPPPTPLSSGRTDERCRARVLLGGSGTDGGVGEGAIVLVAIARPRRTRKPSLHRGLRPLRRRGKRVWYRKTGVFRLRSCRSWPSPLALTTSNAVLAVTEDKIGADLRRSASESEEDAAKLPAAVLNKSEGSRTEVGGAKQDWLLYGGDGLTLVSVILLPYTCFSRSPTFLPTLISCGATVPTVL</sequence>
<organism evidence="2 3">
    <name type="scientific">Mycena chlorophos</name>
    <name type="common">Agaric fungus</name>
    <name type="synonym">Agaricus chlorophos</name>
    <dbReference type="NCBI Taxonomy" id="658473"/>
    <lineage>
        <taxon>Eukaryota</taxon>
        <taxon>Fungi</taxon>
        <taxon>Dikarya</taxon>
        <taxon>Basidiomycota</taxon>
        <taxon>Agaricomycotina</taxon>
        <taxon>Agaricomycetes</taxon>
        <taxon>Agaricomycetidae</taxon>
        <taxon>Agaricales</taxon>
        <taxon>Marasmiineae</taxon>
        <taxon>Mycenaceae</taxon>
        <taxon>Mycena</taxon>
    </lineage>
</organism>
<evidence type="ECO:0000313" key="3">
    <source>
        <dbReference type="Proteomes" id="UP000815677"/>
    </source>
</evidence>
<proteinExistence type="predicted"/>
<dbReference type="Proteomes" id="UP000815677">
    <property type="component" value="Unassembled WGS sequence"/>
</dbReference>